<evidence type="ECO:0000256" key="10">
    <source>
        <dbReference type="ARBA" id="ARBA00023296"/>
    </source>
</evidence>
<dbReference type="GO" id="GO:0039663">
    <property type="term" value="P:membrane fusion involved in viral entry into host cell"/>
    <property type="evidence" value="ECO:0007669"/>
    <property type="project" value="UniProtKB-KW"/>
</dbReference>
<evidence type="ECO:0000256" key="9">
    <source>
        <dbReference type="ARBA" id="ARBA00023180"/>
    </source>
</evidence>
<evidence type="ECO:0000256" key="1">
    <source>
        <dbReference type="ARBA" id="ARBA00004182"/>
    </source>
</evidence>
<dbReference type="Gene3D" id="2.170.40.20">
    <property type="entry name" value="Human immunodeficiency virus 1, Gp160, envelope glycoprotein"/>
    <property type="match status" value="1"/>
</dbReference>
<protein>
    <submittedName>
        <fullName evidence="12">Envelope glycoprotein</fullName>
    </submittedName>
</protein>
<dbReference type="Pfam" id="PF00516">
    <property type="entry name" value="GP120"/>
    <property type="match status" value="1"/>
</dbReference>
<proteinExistence type="predicted"/>
<keyword evidence="9" id="KW-0325">Glycoprotein</keyword>
<gene>
    <name evidence="12" type="primary">env</name>
</gene>
<reference evidence="12" key="1">
    <citation type="submission" date="2005-03" db="EMBL/GenBank/DDBJ databases">
        <title>Genetic Diversity of HIV-1 Subtypes Circulating in Northern Kenya.</title>
        <authorList>
            <person name="Khamadi S.A."/>
            <person name="Ochieng W."/>
            <person name="Lihana R.W."/>
            <person name="Kiptoo M.K."/>
            <person name="Kinyua J.G."/>
            <person name="Lagat N."/>
            <person name="Muriuki J."/>
            <person name="Mwangi J."/>
            <person name="Pelle R."/>
            <person name="Muigai A."/>
            <person name="Carter J."/>
            <person name="Yamada R."/>
            <person name="Mpoke S."/>
        </authorList>
    </citation>
    <scope>NUCLEOTIDE SEQUENCE</scope>
    <source>
        <strain evidence="12">MYDH062</strain>
    </source>
</reference>
<evidence type="ECO:0000256" key="6">
    <source>
        <dbReference type="ARBA" id="ARBA00022844"/>
    </source>
</evidence>
<keyword evidence="7" id="KW-0472">Membrane</keyword>
<evidence type="ECO:0000256" key="7">
    <source>
        <dbReference type="ARBA" id="ARBA00023136"/>
    </source>
</evidence>
<comment type="subcellular location">
    <subcellularLocation>
        <location evidence="1">Virion membrane</location>
    </subcellularLocation>
</comment>
<accession>Q58GP7</accession>
<evidence type="ECO:0000256" key="4">
    <source>
        <dbReference type="ARBA" id="ARBA00022595"/>
    </source>
</evidence>
<keyword evidence="5" id="KW-1161">Viral attachment to host cell</keyword>
<feature type="non-terminal residue" evidence="12">
    <location>
        <position position="1"/>
    </location>
</feature>
<keyword evidence="8" id="KW-1015">Disulfide bond</keyword>
<sequence length="170" mass="19186">INQWCNSIARCMAVSQKKTLSLGSENLTNNAKTIIVHLNKTVMINCTRPNNNTRQGVHLGPGQALYTTEVIGDIRQAHCNISREDWNRTLQQVAIKLGKPFSPDNNNFSAILRRGPEIQHTALIVEGNFSTAIPHNCLIAHGKWDRGYLSNACHHLHADKQFYMWRRGSM</sequence>
<feature type="domain" description="Human immunodeficiency virus 1 envelope glycoprotein Gp120" evidence="11">
    <location>
        <begin position="24"/>
        <end position="100"/>
    </location>
</feature>
<feature type="non-terminal residue" evidence="12">
    <location>
        <position position="170"/>
    </location>
</feature>
<evidence type="ECO:0000256" key="3">
    <source>
        <dbReference type="ARBA" id="ARBA00022581"/>
    </source>
</evidence>
<organism evidence="12">
    <name type="scientific">Human immunodeficiency virus type 1</name>
    <name type="common">HIV-1</name>
    <dbReference type="NCBI Taxonomy" id="11676"/>
    <lineage>
        <taxon>Viruses</taxon>
        <taxon>Riboviria</taxon>
        <taxon>Pararnavirae</taxon>
        <taxon>Artverviricota</taxon>
        <taxon>Revtraviricetes</taxon>
        <taxon>Ortervirales</taxon>
        <taxon>Retroviridae</taxon>
        <taxon>Orthoretrovirinae</taxon>
        <taxon>Lentivirus</taxon>
        <taxon>Lentivirus humimdef1</taxon>
    </lineage>
</organism>
<evidence type="ECO:0000256" key="8">
    <source>
        <dbReference type="ARBA" id="ARBA00023157"/>
    </source>
</evidence>
<evidence type="ECO:0000256" key="2">
    <source>
        <dbReference type="ARBA" id="ARBA00022506"/>
    </source>
</evidence>
<dbReference type="GO" id="GO:0019062">
    <property type="term" value="P:virion attachment to host cell"/>
    <property type="evidence" value="ECO:0007669"/>
    <property type="project" value="UniProtKB-KW"/>
</dbReference>
<dbReference type="EMBL" id="AY952809">
    <property type="protein sequence ID" value="AAX55846.1"/>
    <property type="molecule type" value="Genomic_DNA"/>
</dbReference>
<name>Q58GP7_HV1</name>
<organismHost>
    <name type="scientific">Homo sapiens</name>
    <name type="common">Human</name>
    <dbReference type="NCBI Taxonomy" id="9606"/>
</organismHost>
<keyword evidence="10" id="KW-1160">Virus entry into host cell</keyword>
<dbReference type="GO" id="GO:0055036">
    <property type="term" value="C:virion membrane"/>
    <property type="evidence" value="ECO:0007669"/>
    <property type="project" value="UniProtKB-SubCell"/>
</dbReference>
<dbReference type="GO" id="GO:0046718">
    <property type="term" value="P:symbiont entry into host cell"/>
    <property type="evidence" value="ECO:0007669"/>
    <property type="project" value="UniProtKB-KW"/>
</dbReference>
<keyword evidence="2" id="KW-1168">Fusion of virus membrane with host membrane</keyword>
<dbReference type="GO" id="GO:0019031">
    <property type="term" value="C:viral envelope"/>
    <property type="evidence" value="ECO:0007669"/>
    <property type="project" value="UniProtKB-KW"/>
</dbReference>
<evidence type="ECO:0000256" key="5">
    <source>
        <dbReference type="ARBA" id="ARBA00022804"/>
    </source>
</evidence>
<dbReference type="InterPro" id="IPR036377">
    <property type="entry name" value="Gp120_core_sf"/>
</dbReference>
<keyword evidence="12" id="KW-0261">Viral envelope protein</keyword>
<evidence type="ECO:0000313" key="12">
    <source>
        <dbReference type="EMBL" id="AAX55846.1"/>
    </source>
</evidence>
<keyword evidence="6" id="KW-0946">Virion</keyword>
<keyword evidence="4" id="KW-1162">Viral penetration into host cytoplasm</keyword>
<dbReference type="SUPFAM" id="SSF56502">
    <property type="entry name" value="gp120 core"/>
    <property type="match status" value="1"/>
</dbReference>
<keyword evidence="3" id="KW-0945">Host-virus interaction</keyword>
<evidence type="ECO:0000259" key="11">
    <source>
        <dbReference type="Pfam" id="PF00516"/>
    </source>
</evidence>
<dbReference type="InterPro" id="IPR000777">
    <property type="entry name" value="HIV1_Gp120"/>
</dbReference>